<accession>F0EXV1</accession>
<reference evidence="1 2" key="1">
    <citation type="submission" date="2011-01" db="EMBL/GenBank/DDBJ databases">
        <authorList>
            <person name="Muzny D."/>
            <person name="Qin X."/>
            <person name="Deng J."/>
            <person name="Jiang H."/>
            <person name="Liu Y."/>
            <person name="Qu J."/>
            <person name="Song X.-Z."/>
            <person name="Zhang L."/>
            <person name="Thornton R."/>
            <person name="Coyle M."/>
            <person name="Francisco L."/>
            <person name="Jackson L."/>
            <person name="Javaid M."/>
            <person name="Korchina V."/>
            <person name="Kovar C."/>
            <person name="Mata R."/>
            <person name="Mathew T."/>
            <person name="Ngo R."/>
            <person name="Nguyen L."/>
            <person name="Nguyen N."/>
            <person name="Okwuonu G."/>
            <person name="Ongeri F."/>
            <person name="Pham C."/>
            <person name="Simmons D."/>
            <person name="Wilczek-Boney K."/>
            <person name="Hale W."/>
            <person name="Jakkamsetti A."/>
            <person name="Pham P."/>
            <person name="Ruth R."/>
            <person name="San Lucas F."/>
            <person name="Warren J."/>
            <person name="Zhang J."/>
            <person name="Zhao Z."/>
            <person name="Zhou C."/>
            <person name="Zhu D."/>
            <person name="Lee S."/>
            <person name="Bess C."/>
            <person name="Blankenburg K."/>
            <person name="Forbes L."/>
            <person name="Fu Q."/>
            <person name="Gubbala S."/>
            <person name="Hirani K."/>
            <person name="Jayaseelan J.C."/>
            <person name="Lara F."/>
            <person name="Munidasa M."/>
            <person name="Palculict T."/>
            <person name="Patil S."/>
            <person name="Pu L.-L."/>
            <person name="Saada N."/>
            <person name="Tang L."/>
            <person name="Weissenberger G."/>
            <person name="Zhu Y."/>
            <person name="Hemphill L."/>
            <person name="Shang Y."/>
            <person name="Youmans B."/>
            <person name="Ayvaz T."/>
            <person name="Ross M."/>
            <person name="Santibanez J."/>
            <person name="Aqrawi P."/>
            <person name="Gross S."/>
            <person name="Joshi V."/>
            <person name="Fowler G."/>
            <person name="Nazareth L."/>
            <person name="Reid J."/>
            <person name="Worley K."/>
            <person name="Petrosino J."/>
            <person name="Highlander S."/>
            <person name="Gibbs R."/>
        </authorList>
    </citation>
    <scope>NUCLEOTIDE SEQUENCE [LARGE SCALE GENOMIC DNA]</scope>
    <source>
        <strain evidence="1 2">ATCC 33394</strain>
    </source>
</reference>
<comment type="caution">
    <text evidence="1">The sequence shown here is derived from an EMBL/GenBank/DDBJ whole genome shotgun (WGS) entry which is preliminary data.</text>
</comment>
<dbReference type="HOGENOM" id="CLU_3153804_0_0_4"/>
<gene>
    <name evidence="1" type="ORF">HMPREF9098_0661</name>
</gene>
<name>F0EXV1_9NEIS</name>
<proteinExistence type="predicted"/>
<evidence type="ECO:0000313" key="1">
    <source>
        <dbReference type="EMBL" id="EGC17850.1"/>
    </source>
</evidence>
<dbReference type="Proteomes" id="UP000004088">
    <property type="component" value="Unassembled WGS sequence"/>
</dbReference>
<dbReference type="AlphaFoldDB" id="F0EXV1"/>
<keyword evidence="2" id="KW-1185">Reference proteome</keyword>
<evidence type="ECO:0000313" key="2">
    <source>
        <dbReference type="Proteomes" id="UP000004088"/>
    </source>
</evidence>
<protein>
    <submittedName>
        <fullName evidence="1">Uncharacterized protein</fullName>
    </submittedName>
</protein>
<sequence>MANPLTDHINTLKCVENGQHLHRNKISPKGEIRQKISVCKKPVFLSTD</sequence>
<dbReference type="EMBL" id="AEWV01000013">
    <property type="protein sequence ID" value="EGC17850.1"/>
    <property type="molecule type" value="Genomic_DNA"/>
</dbReference>
<dbReference type="STRING" id="888741.HMPREF9098_0661"/>
<organism evidence="1 2">
    <name type="scientific">Kingella denitrificans ATCC 33394</name>
    <dbReference type="NCBI Taxonomy" id="888741"/>
    <lineage>
        <taxon>Bacteria</taxon>
        <taxon>Pseudomonadati</taxon>
        <taxon>Pseudomonadota</taxon>
        <taxon>Betaproteobacteria</taxon>
        <taxon>Neisseriales</taxon>
        <taxon>Neisseriaceae</taxon>
        <taxon>Kingella</taxon>
    </lineage>
</organism>